<evidence type="ECO:0000313" key="3">
    <source>
        <dbReference type="Proteomes" id="UP000178943"/>
    </source>
</evidence>
<dbReference type="Gene3D" id="3.40.960.10">
    <property type="entry name" value="VSR Endonuclease"/>
    <property type="match status" value="1"/>
</dbReference>
<accession>A0A1F5V843</accession>
<feature type="domain" description="MrfA-like Zn-binding" evidence="1">
    <location>
        <begin position="2"/>
        <end position="80"/>
    </location>
</feature>
<gene>
    <name evidence="2" type="ORF">A2Y62_08805</name>
</gene>
<evidence type="ECO:0000259" key="1">
    <source>
        <dbReference type="Pfam" id="PF09369"/>
    </source>
</evidence>
<evidence type="ECO:0000313" key="2">
    <source>
        <dbReference type="EMBL" id="OGF59584.1"/>
    </source>
</evidence>
<proteinExistence type="predicted"/>
<reference evidence="2 3" key="1">
    <citation type="journal article" date="2016" name="Nat. Commun.">
        <title>Thousands of microbial genomes shed light on interconnected biogeochemical processes in an aquifer system.</title>
        <authorList>
            <person name="Anantharaman K."/>
            <person name="Brown C.T."/>
            <person name="Hug L.A."/>
            <person name="Sharon I."/>
            <person name="Castelle C.J."/>
            <person name="Probst A.J."/>
            <person name="Thomas B.C."/>
            <person name="Singh A."/>
            <person name="Wilkins M.J."/>
            <person name="Karaoz U."/>
            <person name="Brodie E.L."/>
            <person name="Williams K.H."/>
            <person name="Hubbard S.S."/>
            <person name="Banfield J.F."/>
        </authorList>
    </citation>
    <scope>NUCLEOTIDE SEQUENCE [LARGE SCALE GENOMIC DNA]</scope>
</reference>
<protein>
    <recommendedName>
        <fullName evidence="1">MrfA-like Zn-binding domain-containing protein</fullName>
    </recommendedName>
</protein>
<name>A0A1F5V843_9BACT</name>
<dbReference type="STRING" id="1817863.A2Y62_08805"/>
<sequence>MEAIRKAASHLLDMEMEDLQLLCIGSPGQAQVNVLLYDPMPGGSGLLEQIITRWEEIISAGSAFVENCAGECKRSCIDCLQHFRNAFYHRYLNRHHAHECLQEYGTVLAFTHDIPPAMPAVTDTQGPVNLNEQNLKAMLERAGFTAFRMQYPIELGRPLGTTYPDFYFDDPHDIKEGICIYLDGMSRHIHGNPATAHKDRQIREELRSRNYEVIEITLAQLTDIKSMKRHFFRLGRLLCGKEKADEIAADTGWYGAVED</sequence>
<organism evidence="2 3">
    <name type="scientific">Candidatus Fischerbacteria bacterium RBG_13_37_8</name>
    <dbReference type="NCBI Taxonomy" id="1817863"/>
    <lineage>
        <taxon>Bacteria</taxon>
        <taxon>Candidatus Fischeribacteriota</taxon>
    </lineage>
</organism>
<comment type="caution">
    <text evidence="2">The sequence shown here is derived from an EMBL/GenBank/DDBJ whole genome shotgun (WGS) entry which is preliminary data.</text>
</comment>
<dbReference type="Proteomes" id="UP000178943">
    <property type="component" value="Unassembled WGS sequence"/>
</dbReference>
<dbReference type="Pfam" id="PF09369">
    <property type="entry name" value="MZB"/>
    <property type="match status" value="1"/>
</dbReference>
<dbReference type="AlphaFoldDB" id="A0A1F5V843"/>
<dbReference type="InterPro" id="IPR018973">
    <property type="entry name" value="MZB"/>
</dbReference>
<dbReference type="EMBL" id="MFGW01000208">
    <property type="protein sequence ID" value="OGF59584.1"/>
    <property type="molecule type" value="Genomic_DNA"/>
</dbReference>